<evidence type="ECO:0000256" key="9">
    <source>
        <dbReference type="ARBA" id="ARBA00043260"/>
    </source>
</evidence>
<evidence type="ECO:0000256" key="2">
    <source>
        <dbReference type="ARBA" id="ARBA00023315"/>
    </source>
</evidence>
<dbReference type="InterPro" id="IPR051635">
    <property type="entry name" value="SNAT-like"/>
</dbReference>
<dbReference type="GO" id="GO:0005737">
    <property type="term" value="C:cytoplasm"/>
    <property type="evidence" value="ECO:0007669"/>
    <property type="project" value="TreeGrafter"/>
</dbReference>
<dbReference type="PROSITE" id="PS51186">
    <property type="entry name" value="GNAT"/>
    <property type="match status" value="1"/>
</dbReference>
<accession>W6SQY3</accession>
<evidence type="ECO:0000256" key="3">
    <source>
        <dbReference type="ARBA" id="ARBA00036561"/>
    </source>
</evidence>
<evidence type="ECO:0000256" key="8">
    <source>
        <dbReference type="ARBA" id="ARBA00042928"/>
    </source>
</evidence>
<dbReference type="EC" id="2.3.1.87" evidence="6"/>
<dbReference type="AlphaFoldDB" id="W6SQY3"/>
<comment type="similarity">
    <text evidence="5">Belongs to the acetyltransferase family. AANAT subfamily.</text>
</comment>
<evidence type="ECO:0000256" key="7">
    <source>
        <dbReference type="ARBA" id="ARBA00039398"/>
    </source>
</evidence>
<keyword evidence="9" id="KW-0471">Melatonin biosynthesis</keyword>
<comment type="pathway">
    <text evidence="4">Aromatic compound metabolism; melatonin biosynthesis; melatonin from serotonin: step 1/2.</text>
</comment>
<dbReference type="EMBL" id="BK008792">
    <property type="protein sequence ID" value="DAA64562.1"/>
    <property type="molecule type" value="Genomic_DNA"/>
</dbReference>
<dbReference type="SUPFAM" id="SSF55729">
    <property type="entry name" value="Acyl-CoA N-acyltransferases (Nat)"/>
    <property type="match status" value="1"/>
</dbReference>
<feature type="domain" description="N-acetyltransferase" evidence="10">
    <location>
        <begin position="5"/>
        <end position="162"/>
    </location>
</feature>
<comment type="catalytic activity">
    <reaction evidence="3">
        <text>a 2-arylethylamine + acetyl-CoA = an N-acetyl-2-arylethylamine + CoA + H(+)</text>
        <dbReference type="Rhea" id="RHEA:20497"/>
        <dbReference type="ChEBI" id="CHEBI:15378"/>
        <dbReference type="ChEBI" id="CHEBI:55469"/>
        <dbReference type="ChEBI" id="CHEBI:57287"/>
        <dbReference type="ChEBI" id="CHEBI:57288"/>
        <dbReference type="ChEBI" id="CHEBI:77827"/>
        <dbReference type="EC" id="2.3.1.87"/>
    </reaction>
</comment>
<dbReference type="PANTHER" id="PTHR10908">
    <property type="entry name" value="SEROTONIN N-ACETYLTRANSFERASE"/>
    <property type="match status" value="1"/>
</dbReference>
<keyword evidence="2" id="KW-0012">Acyltransferase</keyword>
<evidence type="ECO:0000256" key="1">
    <source>
        <dbReference type="ARBA" id="ARBA00022679"/>
    </source>
</evidence>
<name>W6SQY3_LEUER</name>
<evidence type="ECO:0000256" key="6">
    <source>
        <dbReference type="ARBA" id="ARBA00039114"/>
    </source>
</evidence>
<dbReference type="GO" id="GO:0004059">
    <property type="term" value="F:aralkylamine N-acetyltransferase activity"/>
    <property type="evidence" value="ECO:0007669"/>
    <property type="project" value="UniProtKB-EC"/>
</dbReference>
<evidence type="ECO:0000256" key="5">
    <source>
        <dbReference type="ARBA" id="ARBA00038182"/>
    </source>
</evidence>
<evidence type="ECO:0000256" key="4">
    <source>
        <dbReference type="ARBA" id="ARBA00037926"/>
    </source>
</evidence>
<sequence length="164" mass="18346">MQPEGEIRTLSAEEVAPALALEVSAFPPEEAASLRQLQYRQREVGEFFQGNFINGKLVGFICGTRSVADHITQRSMEVHESAGTTICIHSVCVDQAWRRRGIALSLLRHFVEVVRHSRPTARRICLICHLQLLPLYTKAGFTLLGPSTVTHGPDAWYECTMDLN</sequence>
<dbReference type="PANTHER" id="PTHR10908:SF0">
    <property type="entry name" value="SEROTONIN N-ACETYLTRANSFERASE"/>
    <property type="match status" value="1"/>
</dbReference>
<dbReference type="Pfam" id="PF00583">
    <property type="entry name" value="Acetyltransf_1"/>
    <property type="match status" value="1"/>
</dbReference>
<organism evidence="11">
    <name type="scientific">Leucoraja erinaceus</name>
    <name type="common">Little skate</name>
    <name type="synonym">Raja erinacea</name>
    <dbReference type="NCBI Taxonomy" id="7782"/>
    <lineage>
        <taxon>Eukaryota</taxon>
        <taxon>Metazoa</taxon>
        <taxon>Chordata</taxon>
        <taxon>Craniata</taxon>
        <taxon>Vertebrata</taxon>
        <taxon>Chondrichthyes</taxon>
        <taxon>Elasmobranchii</taxon>
        <taxon>Batoidea</taxon>
        <taxon>Rajiformes</taxon>
        <taxon>Rajidae</taxon>
        <taxon>Leucoraja</taxon>
    </lineage>
</organism>
<protein>
    <recommendedName>
        <fullName evidence="7">Serotonin N-acetyltransferase</fullName>
        <ecNumber evidence="6">2.3.1.87</ecNumber>
    </recommendedName>
    <alternativeName>
        <fullName evidence="8">Aralkylamine N-acetyltransferase</fullName>
    </alternativeName>
</protein>
<evidence type="ECO:0000259" key="10">
    <source>
        <dbReference type="PROSITE" id="PS51186"/>
    </source>
</evidence>
<dbReference type="InterPro" id="IPR000182">
    <property type="entry name" value="GNAT_dom"/>
</dbReference>
<dbReference type="Gene3D" id="3.40.630.30">
    <property type="match status" value="1"/>
</dbReference>
<keyword evidence="1 11" id="KW-0808">Transferase</keyword>
<dbReference type="InterPro" id="IPR016181">
    <property type="entry name" value="Acyl_CoA_acyltransferase"/>
</dbReference>
<reference evidence="11" key="1">
    <citation type="journal article" date="2014" name="Proc. Natl. Acad. Sci. U.S.A.">
        <title>Drastic neofunctionalization associated with evolution of the timezyme AANAT 500 Mya.</title>
        <authorList>
            <person name="Falcon J."/>
            <person name="Coon S.L."/>
            <person name="Besseau L."/>
            <person name="Cazamea-Catalan D."/>
            <person name="Fuentes M."/>
            <person name="Magnanou E."/>
            <person name="Paulin C.H."/>
            <person name="Boeuf G."/>
            <person name="Sauzet S."/>
            <person name="Jorgensen E.H."/>
            <person name="Mazan S."/>
            <person name="Wolf Y.I."/>
            <person name="Koonin E.V."/>
            <person name="Steinbach P.J."/>
            <person name="Hyodo S."/>
            <person name="Klein D.C."/>
        </authorList>
    </citation>
    <scope>NUCLEOTIDE SEQUENCE</scope>
</reference>
<dbReference type="CDD" id="cd04301">
    <property type="entry name" value="NAT_SF"/>
    <property type="match status" value="1"/>
</dbReference>
<evidence type="ECO:0000313" key="11">
    <source>
        <dbReference type="EMBL" id="DAA64562.1"/>
    </source>
</evidence>
<dbReference type="GO" id="GO:0030187">
    <property type="term" value="P:melatonin biosynthetic process"/>
    <property type="evidence" value="ECO:0007669"/>
    <property type="project" value="UniProtKB-KW"/>
</dbReference>
<proteinExistence type="inferred from homology"/>